<sequence>MEREEFAVREDGEGRVRGTQGTSKPGPTNLAFMVHEGPAILLRAVREESRDDFGSRERAGNPSLKLLKEYWLDIHHSVIVFDSFGLIDTMSLMFSMSYRLVMRLPLAFFECIVIVRLKGDLSLGYFIVVGETESSLPDSYDSFIKNYLLSDMECSLTELHSVLKAIEMTIPNPNQFTILVMERERNEFNPFGKGKEKVKGKAVARGETAESEEE</sequence>
<dbReference type="Proteomes" id="UP001056120">
    <property type="component" value="Linkage Group LG11"/>
</dbReference>
<name>A0ACB9HQN6_9ASTR</name>
<comment type="caution">
    <text evidence="1">The sequence shown here is derived from an EMBL/GenBank/DDBJ whole genome shotgun (WGS) entry which is preliminary data.</text>
</comment>
<protein>
    <submittedName>
        <fullName evidence="1">Uncharacterized protein</fullName>
    </submittedName>
</protein>
<accession>A0ACB9HQN6</accession>
<gene>
    <name evidence="1" type="ORF">L1987_32833</name>
</gene>
<evidence type="ECO:0000313" key="2">
    <source>
        <dbReference type="Proteomes" id="UP001056120"/>
    </source>
</evidence>
<reference evidence="1 2" key="2">
    <citation type="journal article" date="2022" name="Mol. Ecol. Resour.">
        <title>The genomes of chicory, endive, great burdock and yacon provide insights into Asteraceae paleo-polyploidization history and plant inulin production.</title>
        <authorList>
            <person name="Fan W."/>
            <person name="Wang S."/>
            <person name="Wang H."/>
            <person name="Wang A."/>
            <person name="Jiang F."/>
            <person name="Liu H."/>
            <person name="Zhao H."/>
            <person name="Xu D."/>
            <person name="Zhang Y."/>
        </authorList>
    </citation>
    <scope>NUCLEOTIDE SEQUENCE [LARGE SCALE GENOMIC DNA]</scope>
    <source>
        <strain evidence="2">cv. Yunnan</strain>
        <tissue evidence="1">Leaves</tissue>
    </source>
</reference>
<keyword evidence="2" id="KW-1185">Reference proteome</keyword>
<evidence type="ECO:0000313" key="1">
    <source>
        <dbReference type="EMBL" id="KAI3797575.1"/>
    </source>
</evidence>
<dbReference type="EMBL" id="CM042028">
    <property type="protein sequence ID" value="KAI3797575.1"/>
    <property type="molecule type" value="Genomic_DNA"/>
</dbReference>
<organism evidence="1 2">
    <name type="scientific">Smallanthus sonchifolius</name>
    <dbReference type="NCBI Taxonomy" id="185202"/>
    <lineage>
        <taxon>Eukaryota</taxon>
        <taxon>Viridiplantae</taxon>
        <taxon>Streptophyta</taxon>
        <taxon>Embryophyta</taxon>
        <taxon>Tracheophyta</taxon>
        <taxon>Spermatophyta</taxon>
        <taxon>Magnoliopsida</taxon>
        <taxon>eudicotyledons</taxon>
        <taxon>Gunneridae</taxon>
        <taxon>Pentapetalae</taxon>
        <taxon>asterids</taxon>
        <taxon>campanulids</taxon>
        <taxon>Asterales</taxon>
        <taxon>Asteraceae</taxon>
        <taxon>Asteroideae</taxon>
        <taxon>Heliantheae alliance</taxon>
        <taxon>Millerieae</taxon>
        <taxon>Smallanthus</taxon>
    </lineage>
</organism>
<proteinExistence type="predicted"/>
<reference evidence="2" key="1">
    <citation type="journal article" date="2022" name="Mol. Ecol. Resour.">
        <title>The genomes of chicory, endive, great burdock and yacon provide insights into Asteraceae palaeo-polyploidization history and plant inulin production.</title>
        <authorList>
            <person name="Fan W."/>
            <person name="Wang S."/>
            <person name="Wang H."/>
            <person name="Wang A."/>
            <person name="Jiang F."/>
            <person name="Liu H."/>
            <person name="Zhao H."/>
            <person name="Xu D."/>
            <person name="Zhang Y."/>
        </authorList>
    </citation>
    <scope>NUCLEOTIDE SEQUENCE [LARGE SCALE GENOMIC DNA]</scope>
    <source>
        <strain evidence="2">cv. Yunnan</strain>
    </source>
</reference>